<dbReference type="EMBL" id="BAABRN010000007">
    <property type="protein sequence ID" value="GAA5501229.1"/>
    <property type="molecule type" value="Genomic_DNA"/>
</dbReference>
<dbReference type="InterPro" id="IPR015943">
    <property type="entry name" value="WD40/YVTN_repeat-like_dom_sf"/>
</dbReference>
<dbReference type="Pfam" id="PF02012">
    <property type="entry name" value="BNR"/>
    <property type="match status" value="1"/>
</dbReference>
<comment type="caution">
    <text evidence="2">The sequence shown here is derived from an EMBL/GenBank/DDBJ whole genome shotgun (WGS) entry which is preliminary data.</text>
</comment>
<dbReference type="InterPro" id="IPR002860">
    <property type="entry name" value="BNR_rpt"/>
</dbReference>
<dbReference type="Gene3D" id="2.130.10.10">
    <property type="entry name" value="YVTN repeat-like/Quinoprotein amine dehydrogenase"/>
    <property type="match status" value="2"/>
</dbReference>
<dbReference type="PANTHER" id="PTHR47199:SF2">
    <property type="entry name" value="PHOTOSYSTEM II STABILITY_ASSEMBLY FACTOR HCF136, CHLOROPLASTIC"/>
    <property type="match status" value="1"/>
</dbReference>
<dbReference type="PANTHER" id="PTHR47199">
    <property type="entry name" value="PHOTOSYSTEM II STABILITY/ASSEMBLY FACTOR HCF136, CHLOROPLASTIC"/>
    <property type="match status" value="1"/>
</dbReference>
<dbReference type="RefSeq" id="WP_353541199.1">
    <property type="nucleotide sequence ID" value="NZ_BAABRN010000007.1"/>
</dbReference>
<evidence type="ECO:0000256" key="1">
    <source>
        <dbReference type="SAM" id="SignalP"/>
    </source>
</evidence>
<evidence type="ECO:0008006" key="4">
    <source>
        <dbReference type="Google" id="ProtNLM"/>
    </source>
</evidence>
<feature type="chain" id="PRO_5045117740" description="Glycosyl hydrolase" evidence="1">
    <location>
        <begin position="20"/>
        <end position="373"/>
    </location>
</feature>
<proteinExistence type="predicted"/>
<keyword evidence="1" id="KW-0732">Signal</keyword>
<evidence type="ECO:0000313" key="3">
    <source>
        <dbReference type="Proteomes" id="UP001458946"/>
    </source>
</evidence>
<feature type="signal peptide" evidence="1">
    <location>
        <begin position="1"/>
        <end position="19"/>
    </location>
</feature>
<keyword evidence="3" id="KW-1185">Reference proteome</keyword>
<evidence type="ECO:0000313" key="2">
    <source>
        <dbReference type="EMBL" id="GAA5501229.1"/>
    </source>
</evidence>
<gene>
    <name evidence="2" type="ORF">Dxin01_00961</name>
</gene>
<dbReference type="CDD" id="cd15482">
    <property type="entry name" value="Sialidase_non-viral"/>
    <property type="match status" value="1"/>
</dbReference>
<name>A0ABP9V7H6_9DEIO</name>
<protein>
    <recommendedName>
        <fullName evidence="4">Glycosyl hydrolase</fullName>
    </recommendedName>
</protein>
<sequence>MKHFKHLLLLGLLSGAALAAPALKDVALVSPNVAWGSSQAGVYRSTDGGQNWHNLTPDLRGDRLQGAFFLDADHAWLTATAPYDAKGQALRPTRVLRTADGGKHWKSVALFPRGGAGIKFTDARSGTALVELGAATGHTAFVLLTTRDAGATWHKVNSAEYGYMPDPELKGGTLPDVSGPNAFTLLPRFGVLTGIYGPLDQPYLFITHDGGRSFQEGAGLVPYTPQEKQTAARTNVVWASGDWARLSSLSQPAAGASALRIFWTQDAGKTWKGSAALNLPPRSRAAVNFSDWAHGWLWVQGSDEQFKALPTHLYRTSNGGKDWRDLGAMWQDEDLPTASFFGDQFGLALRYLGDQPRELWRTADGGQTWQRLP</sequence>
<organism evidence="2 3">
    <name type="scientific">Deinococcus xinjiangensis</name>
    <dbReference type="NCBI Taxonomy" id="457454"/>
    <lineage>
        <taxon>Bacteria</taxon>
        <taxon>Thermotogati</taxon>
        <taxon>Deinococcota</taxon>
        <taxon>Deinococci</taxon>
        <taxon>Deinococcales</taxon>
        <taxon>Deinococcaceae</taxon>
        <taxon>Deinococcus</taxon>
    </lineage>
</organism>
<dbReference type="Proteomes" id="UP001458946">
    <property type="component" value="Unassembled WGS sequence"/>
</dbReference>
<dbReference type="InterPro" id="IPR036278">
    <property type="entry name" value="Sialidase_sf"/>
</dbReference>
<dbReference type="SUPFAM" id="SSF50939">
    <property type="entry name" value="Sialidases"/>
    <property type="match status" value="1"/>
</dbReference>
<accession>A0ABP9V7H6</accession>
<reference evidence="2 3" key="1">
    <citation type="submission" date="2024-02" db="EMBL/GenBank/DDBJ databases">
        <title>Deinococcus xinjiangensis NBRC 107630.</title>
        <authorList>
            <person name="Ichikawa N."/>
            <person name="Katano-Makiyama Y."/>
            <person name="Hidaka K."/>
        </authorList>
    </citation>
    <scope>NUCLEOTIDE SEQUENCE [LARGE SCALE GENOMIC DNA]</scope>
    <source>
        <strain evidence="2 3">NBRC 107630</strain>
    </source>
</reference>